<reference evidence="3" key="1">
    <citation type="submission" date="2022-11" db="EMBL/GenBank/DDBJ databases">
        <title>Comparative genomic analysis of Mycoplasma feriruminatoris and the Mycoplasma mycoides cluster.</title>
        <authorList>
            <person name="Baby V."/>
            <person name="Ambroset C."/>
            <person name="Gaurivaud P."/>
            <person name="Boury C."/>
            <person name="Guichoux E."/>
            <person name="Lartigue C."/>
            <person name="Tardy F."/>
            <person name="Sirand-Pugnet P."/>
        </authorList>
    </citation>
    <scope>NUCLEOTIDE SEQUENCE [LARGE SCALE GENOMIC DNA]</scope>
    <source>
        <strain evidence="3">L15181</strain>
    </source>
</reference>
<gene>
    <name evidence="3" type="ORF">MFERI15181_00721</name>
</gene>
<keyword evidence="2" id="KW-0812">Transmembrane</keyword>
<dbReference type="NCBIfam" id="NF045846">
    <property type="entry name" value="MSC0882_dom"/>
    <property type="match status" value="1"/>
</dbReference>
<feature type="transmembrane region" description="Helical" evidence="2">
    <location>
        <begin position="260"/>
        <end position="286"/>
    </location>
</feature>
<evidence type="ECO:0000256" key="2">
    <source>
        <dbReference type="SAM" id="Phobius"/>
    </source>
</evidence>
<feature type="transmembrane region" description="Helical" evidence="2">
    <location>
        <begin position="371"/>
        <end position="392"/>
    </location>
</feature>
<feature type="transmembrane region" description="Helical" evidence="2">
    <location>
        <begin position="184"/>
        <end position="209"/>
    </location>
</feature>
<feature type="transmembrane region" description="Helical" evidence="2">
    <location>
        <begin position="133"/>
        <end position="152"/>
    </location>
</feature>
<dbReference type="InterPro" id="IPR059214">
    <property type="entry name" value="MSC_0882-like"/>
</dbReference>
<keyword evidence="2" id="KW-0472">Membrane</keyword>
<dbReference type="Proteomes" id="UP001214039">
    <property type="component" value="Chromosome"/>
</dbReference>
<dbReference type="RefSeq" id="WP_278299882.1">
    <property type="nucleotide sequence ID" value="NZ_CP113498.1"/>
</dbReference>
<evidence type="ECO:0000313" key="3">
    <source>
        <dbReference type="EMBL" id="WFQ93800.1"/>
    </source>
</evidence>
<keyword evidence="4" id="KW-1185">Reference proteome</keyword>
<protein>
    <submittedName>
        <fullName evidence="3">Uncharacterized protein</fullName>
    </submittedName>
</protein>
<name>A0ABY8HW04_9MOLU</name>
<proteinExistence type="predicted"/>
<dbReference type="EMBL" id="CP113498">
    <property type="protein sequence ID" value="WFQ93800.1"/>
    <property type="molecule type" value="Genomic_DNA"/>
</dbReference>
<sequence>MRDYNSNDNWNNRRNYPPNNNNYNRRDDRYYQQNQRPNNYNDRYEDDRYYQQDPRYNPNYYDDRYEQDDRYYQQDPRYEQDQYYDQQYEQQQYEQQQYEQEQYEQNNVDSNGNVKFVPDKKIKRIVKFNTTKSLISILILIELIAYFGMFLVNHYTHFLYDPSNIQKYHKALQGWLQTMNGFKVWHLSVIIAVISVCLIIYIVVASTLFSNYNKYLKDMQQRTEEYEAQKLRMPYPRKPEEGNPPLLIKKMYEKQIKKPYYVNWFSFAAYIYLIVAAIIYTMFVIFKWGSQKLSDHEAVHKIGLKQYFVQPGQLTPYYILLGIFLAIVLIHIIVLLSVKYVRNALEEYWKVPIFSDEKIKDFEKKANRRSLIIFIILIIIAFFVLAFFFIFFKIERRKGSIFSLLKRPGK</sequence>
<feature type="region of interest" description="Disordered" evidence="1">
    <location>
        <begin position="1"/>
        <end position="66"/>
    </location>
</feature>
<feature type="compositionally biased region" description="Low complexity" evidence="1">
    <location>
        <begin position="31"/>
        <end position="41"/>
    </location>
</feature>
<evidence type="ECO:0000256" key="1">
    <source>
        <dbReference type="SAM" id="MobiDB-lite"/>
    </source>
</evidence>
<feature type="compositionally biased region" description="Low complexity" evidence="1">
    <location>
        <begin position="1"/>
        <end position="23"/>
    </location>
</feature>
<organism evidence="3 4">
    <name type="scientific">Mycoplasma feriruminatoris</name>
    <dbReference type="NCBI Taxonomy" id="1179777"/>
    <lineage>
        <taxon>Bacteria</taxon>
        <taxon>Bacillati</taxon>
        <taxon>Mycoplasmatota</taxon>
        <taxon>Mollicutes</taxon>
        <taxon>Mycoplasmataceae</taxon>
        <taxon>Mycoplasma</taxon>
    </lineage>
</organism>
<feature type="transmembrane region" description="Helical" evidence="2">
    <location>
        <begin position="317"/>
        <end position="338"/>
    </location>
</feature>
<evidence type="ECO:0000313" key="4">
    <source>
        <dbReference type="Proteomes" id="UP001214039"/>
    </source>
</evidence>
<keyword evidence="2" id="KW-1133">Transmembrane helix</keyword>
<accession>A0ABY8HW04</accession>